<protein>
    <submittedName>
        <fullName evidence="2">IS3 family transposase</fullName>
    </submittedName>
</protein>
<reference evidence="2" key="1">
    <citation type="submission" date="2020-12" db="EMBL/GenBank/DDBJ databases">
        <title>Comparative genomic insights into the epidemiology and virulence of plant pathogenic Pseudomonads from Turkey.</title>
        <authorList>
            <person name="Dillon M."/>
            <person name="Ruiz-Bedoya T."/>
            <person name="Bendalovic-Torma C."/>
            <person name="Guttman K.M."/>
            <person name="Kwak H."/>
            <person name="Middleton M.A."/>
            <person name="Wang P.W."/>
            <person name="Horuz S."/>
            <person name="Aysan Y."/>
            <person name="Guttman D.S."/>
        </authorList>
    </citation>
    <scope>NUCLEOTIDE SEQUENCE</scope>
    <source>
        <strain evidence="2">S5_IA_3a</strain>
    </source>
</reference>
<dbReference type="InterPro" id="IPR001584">
    <property type="entry name" value="Integrase_cat-core"/>
</dbReference>
<feature type="domain" description="Integrase catalytic" evidence="1">
    <location>
        <begin position="1"/>
        <end position="25"/>
    </location>
</feature>
<proteinExistence type="predicted"/>
<gene>
    <name evidence="2" type="ORF">YA0853_24945</name>
</gene>
<sequence length="29" mass="3392">YIHYYNHKRIKTKLGGLSPVEYRARSAVA</sequence>
<evidence type="ECO:0000313" key="2">
    <source>
        <dbReference type="EMBL" id="MBI6626871.1"/>
    </source>
</evidence>
<dbReference type="Proteomes" id="UP000645865">
    <property type="component" value="Unassembled WGS sequence"/>
</dbReference>
<dbReference type="RefSeq" id="WP_198712550.1">
    <property type="nucleotide sequence ID" value="NZ_BQHZ01000020.1"/>
</dbReference>
<dbReference type="GO" id="GO:0015074">
    <property type="term" value="P:DNA integration"/>
    <property type="evidence" value="ECO:0007669"/>
    <property type="project" value="InterPro"/>
</dbReference>
<dbReference type="AlphaFoldDB" id="A0A8I1JI37"/>
<accession>A0A8I1JI37</accession>
<evidence type="ECO:0000259" key="1">
    <source>
        <dbReference type="Pfam" id="PF13333"/>
    </source>
</evidence>
<dbReference type="Pfam" id="PF13333">
    <property type="entry name" value="rve_2"/>
    <property type="match status" value="1"/>
</dbReference>
<evidence type="ECO:0000313" key="3">
    <source>
        <dbReference type="Proteomes" id="UP000645865"/>
    </source>
</evidence>
<dbReference type="EMBL" id="JAEILH010000045">
    <property type="protein sequence ID" value="MBI6626871.1"/>
    <property type="molecule type" value="Genomic_DNA"/>
</dbReference>
<name>A0A8I1JI37_9PSED</name>
<organism evidence="2 3">
    <name type="scientific">Pseudomonas rhodesiae</name>
    <dbReference type="NCBI Taxonomy" id="76760"/>
    <lineage>
        <taxon>Bacteria</taxon>
        <taxon>Pseudomonadati</taxon>
        <taxon>Pseudomonadota</taxon>
        <taxon>Gammaproteobacteria</taxon>
        <taxon>Pseudomonadales</taxon>
        <taxon>Pseudomonadaceae</taxon>
        <taxon>Pseudomonas</taxon>
    </lineage>
</organism>
<feature type="non-terminal residue" evidence="2">
    <location>
        <position position="1"/>
    </location>
</feature>
<comment type="caution">
    <text evidence="2">The sequence shown here is derived from an EMBL/GenBank/DDBJ whole genome shotgun (WGS) entry which is preliminary data.</text>
</comment>